<organism evidence="2 3">
    <name type="scientific">Ktedonosporobacter rubrisoli</name>
    <dbReference type="NCBI Taxonomy" id="2509675"/>
    <lineage>
        <taxon>Bacteria</taxon>
        <taxon>Bacillati</taxon>
        <taxon>Chloroflexota</taxon>
        <taxon>Ktedonobacteria</taxon>
        <taxon>Ktedonobacterales</taxon>
        <taxon>Ktedonosporobacteraceae</taxon>
        <taxon>Ktedonosporobacter</taxon>
    </lineage>
</organism>
<dbReference type="AlphaFoldDB" id="A0A4P6JRQ6"/>
<gene>
    <name evidence="2" type="ORF">EPA93_18580</name>
</gene>
<keyword evidence="2" id="KW-0675">Receptor</keyword>
<dbReference type="InterPro" id="IPR000157">
    <property type="entry name" value="TIR_dom"/>
</dbReference>
<proteinExistence type="predicted"/>
<evidence type="ECO:0000259" key="1">
    <source>
        <dbReference type="PROSITE" id="PS50104"/>
    </source>
</evidence>
<dbReference type="Gene3D" id="3.40.50.10140">
    <property type="entry name" value="Toll/interleukin-1 receptor homology (TIR) domain"/>
    <property type="match status" value="1"/>
</dbReference>
<dbReference type="KEGG" id="kbs:EPA93_18580"/>
<dbReference type="RefSeq" id="WP_129888943.1">
    <property type="nucleotide sequence ID" value="NZ_CP035758.1"/>
</dbReference>
<evidence type="ECO:0000313" key="3">
    <source>
        <dbReference type="Proteomes" id="UP000290365"/>
    </source>
</evidence>
<dbReference type="GO" id="GO:0007165">
    <property type="term" value="P:signal transduction"/>
    <property type="evidence" value="ECO:0007669"/>
    <property type="project" value="InterPro"/>
</dbReference>
<dbReference type="InterPro" id="IPR035897">
    <property type="entry name" value="Toll_tir_struct_dom_sf"/>
</dbReference>
<dbReference type="EMBL" id="CP035758">
    <property type="protein sequence ID" value="QBD77890.1"/>
    <property type="molecule type" value="Genomic_DNA"/>
</dbReference>
<dbReference type="PROSITE" id="PS50104">
    <property type="entry name" value="TIR"/>
    <property type="match status" value="1"/>
</dbReference>
<protein>
    <submittedName>
        <fullName evidence="2">Toll/interleukin-1 receptor domain-containing protein</fullName>
    </submittedName>
</protein>
<dbReference type="SUPFAM" id="SSF52200">
    <property type="entry name" value="Toll/Interleukin receptor TIR domain"/>
    <property type="match status" value="1"/>
</dbReference>
<sequence>MVDSLVPAIRLFYCYSQADQSLCEELGKHLVLLQRSGLIECWHEQMLSPGCEWEAQIEYQLNAAQIILLLVSSDFLDSYYCAEKRMRIVLQRHEVGAAKVIPVILRSCDWKYAPFSKLQALPADIRPIANWPNHDEFFVHVVMGIRQVIDEIMGKQESAGRVAHRSFKRPAEVVPSSQHIKAPSSGKYNIRAKEMKVLVQGDNFGTVNERGFDLAELVKLKELFCDDPSS</sequence>
<dbReference type="SMART" id="SM00255">
    <property type="entry name" value="TIR"/>
    <property type="match status" value="1"/>
</dbReference>
<keyword evidence="3" id="KW-1185">Reference proteome</keyword>
<reference evidence="2 3" key="1">
    <citation type="submission" date="2019-01" db="EMBL/GenBank/DDBJ databases">
        <title>Ktedonosporobacter rubrisoli SCAWS-G2.</title>
        <authorList>
            <person name="Huang Y."/>
            <person name="Yan B."/>
        </authorList>
    </citation>
    <scope>NUCLEOTIDE SEQUENCE [LARGE SCALE GENOMIC DNA]</scope>
    <source>
        <strain evidence="2 3">SCAWS-G2</strain>
    </source>
</reference>
<name>A0A4P6JRQ6_KTERU</name>
<dbReference type="Proteomes" id="UP000290365">
    <property type="component" value="Chromosome"/>
</dbReference>
<dbReference type="OrthoDB" id="165080at2"/>
<accession>A0A4P6JRQ6</accession>
<feature type="domain" description="TIR" evidence="1">
    <location>
        <begin position="7"/>
        <end position="149"/>
    </location>
</feature>
<evidence type="ECO:0000313" key="2">
    <source>
        <dbReference type="EMBL" id="QBD77890.1"/>
    </source>
</evidence>
<dbReference type="Pfam" id="PF13676">
    <property type="entry name" value="TIR_2"/>
    <property type="match status" value="1"/>
</dbReference>